<sequence>MTTVALLPPELEREIFEETALMHKAAIPNLILVARRVLVWIEPLLYRVVCVGRPPLKLAPAILTSDKPPAFFHSAVRHLALLEPGSTSKSKKDDLRLLELCRGVVSFGAYNKNVSGAVLARLEHMDLRRLSLCVSLLFDRRAVDFTHPIFRSLTHLDMFDSVQDGVMELLPFIPTLPALTHLTLGSSIPRDDALEVLARSPRLQLLLVLWLNEEFHLPARVPHVYDVRFVTGILGRYWETWEAGARGLPDLWSLGADFVARKQRGEIEGIVSPIYLLSPPLTHKYLSNTPLANLRTRRADECWWFEHYQMSCDFQFY</sequence>
<proteinExistence type="predicted"/>
<dbReference type="EMBL" id="JARKIB010000123">
    <property type="protein sequence ID" value="KAJ7736109.1"/>
    <property type="molecule type" value="Genomic_DNA"/>
</dbReference>
<dbReference type="SUPFAM" id="SSF52047">
    <property type="entry name" value="RNI-like"/>
    <property type="match status" value="1"/>
</dbReference>
<keyword evidence="2" id="KW-1185">Reference proteome</keyword>
<comment type="caution">
    <text evidence="1">The sequence shown here is derived from an EMBL/GenBank/DDBJ whole genome shotgun (WGS) entry which is preliminary data.</text>
</comment>
<reference evidence="1" key="1">
    <citation type="submission" date="2023-03" db="EMBL/GenBank/DDBJ databases">
        <title>Massive genome expansion in bonnet fungi (Mycena s.s.) driven by repeated elements and novel gene families across ecological guilds.</title>
        <authorList>
            <consortium name="Lawrence Berkeley National Laboratory"/>
            <person name="Harder C.B."/>
            <person name="Miyauchi S."/>
            <person name="Viragh M."/>
            <person name="Kuo A."/>
            <person name="Thoen E."/>
            <person name="Andreopoulos B."/>
            <person name="Lu D."/>
            <person name="Skrede I."/>
            <person name="Drula E."/>
            <person name="Henrissat B."/>
            <person name="Morin E."/>
            <person name="Kohler A."/>
            <person name="Barry K."/>
            <person name="LaButti K."/>
            <person name="Morin E."/>
            <person name="Salamov A."/>
            <person name="Lipzen A."/>
            <person name="Mereny Z."/>
            <person name="Hegedus B."/>
            <person name="Baldrian P."/>
            <person name="Stursova M."/>
            <person name="Weitz H."/>
            <person name="Taylor A."/>
            <person name="Grigoriev I.V."/>
            <person name="Nagy L.G."/>
            <person name="Martin F."/>
            <person name="Kauserud H."/>
        </authorList>
    </citation>
    <scope>NUCLEOTIDE SEQUENCE</scope>
    <source>
        <strain evidence="1">CBHHK182m</strain>
    </source>
</reference>
<name>A0AAD7I7N9_9AGAR</name>
<dbReference type="AlphaFoldDB" id="A0AAD7I7N9"/>
<gene>
    <name evidence="1" type="ORF">B0H16DRAFT_1326647</name>
</gene>
<dbReference type="Proteomes" id="UP001215598">
    <property type="component" value="Unassembled WGS sequence"/>
</dbReference>
<protein>
    <submittedName>
        <fullName evidence="1">Uncharacterized protein</fullName>
    </submittedName>
</protein>
<evidence type="ECO:0000313" key="1">
    <source>
        <dbReference type="EMBL" id="KAJ7736109.1"/>
    </source>
</evidence>
<accession>A0AAD7I7N9</accession>
<organism evidence="1 2">
    <name type="scientific">Mycena metata</name>
    <dbReference type="NCBI Taxonomy" id="1033252"/>
    <lineage>
        <taxon>Eukaryota</taxon>
        <taxon>Fungi</taxon>
        <taxon>Dikarya</taxon>
        <taxon>Basidiomycota</taxon>
        <taxon>Agaricomycotina</taxon>
        <taxon>Agaricomycetes</taxon>
        <taxon>Agaricomycetidae</taxon>
        <taxon>Agaricales</taxon>
        <taxon>Marasmiineae</taxon>
        <taxon>Mycenaceae</taxon>
        <taxon>Mycena</taxon>
    </lineage>
</organism>
<evidence type="ECO:0000313" key="2">
    <source>
        <dbReference type="Proteomes" id="UP001215598"/>
    </source>
</evidence>